<keyword evidence="2" id="KW-0012">Acyltransferase</keyword>
<feature type="domain" description="N-acetyltransferase" evidence="3">
    <location>
        <begin position="14"/>
        <end position="177"/>
    </location>
</feature>
<dbReference type="InterPro" id="IPR016181">
    <property type="entry name" value="Acyl_CoA_acyltransferase"/>
</dbReference>
<dbReference type="RefSeq" id="WP_345670338.1">
    <property type="nucleotide sequence ID" value="NZ_BAABKC010000075.1"/>
</dbReference>
<dbReference type="Gene3D" id="3.40.630.30">
    <property type="match status" value="1"/>
</dbReference>
<dbReference type="SUPFAM" id="SSF55729">
    <property type="entry name" value="Acyl-CoA N-acyltransferases (Nat)"/>
    <property type="match status" value="1"/>
</dbReference>
<gene>
    <name evidence="4" type="ORF">GCM10023336_49700</name>
</gene>
<sequence length="184" mass="18990">MESESVQGVGGGAPYVRSRAERDLGACVEVLARVHEDSGYPVNWPERPADWLAQPGALGAWVAELDGRIIGHVVLCRAGAGDVAPGLWSARAGRGADATAVVGRLFVAPSARGRGAGASLMARAVAHARAHGLHPVLDVAATDTAAVALYERLGWRSLGTVPQRWGEQEVAVRCFAAGGDAPLG</sequence>
<keyword evidence="1" id="KW-0808">Transferase</keyword>
<evidence type="ECO:0000256" key="1">
    <source>
        <dbReference type="ARBA" id="ARBA00022679"/>
    </source>
</evidence>
<dbReference type="PROSITE" id="PS51186">
    <property type="entry name" value="GNAT"/>
    <property type="match status" value="1"/>
</dbReference>
<dbReference type="PANTHER" id="PTHR43877">
    <property type="entry name" value="AMINOALKYLPHOSPHONATE N-ACETYLTRANSFERASE-RELATED-RELATED"/>
    <property type="match status" value="1"/>
</dbReference>
<dbReference type="Proteomes" id="UP001500124">
    <property type="component" value="Unassembled WGS sequence"/>
</dbReference>
<dbReference type="InterPro" id="IPR050832">
    <property type="entry name" value="Bact_Acetyltransf"/>
</dbReference>
<evidence type="ECO:0000259" key="3">
    <source>
        <dbReference type="PROSITE" id="PS51186"/>
    </source>
</evidence>
<keyword evidence="5" id="KW-1185">Reference proteome</keyword>
<dbReference type="CDD" id="cd04301">
    <property type="entry name" value="NAT_SF"/>
    <property type="match status" value="1"/>
</dbReference>
<proteinExistence type="predicted"/>
<name>A0ABP9KZ44_9ACTN</name>
<reference evidence="5" key="1">
    <citation type="journal article" date="2019" name="Int. J. Syst. Evol. Microbiol.">
        <title>The Global Catalogue of Microorganisms (GCM) 10K type strain sequencing project: providing services to taxonomists for standard genome sequencing and annotation.</title>
        <authorList>
            <consortium name="The Broad Institute Genomics Platform"/>
            <consortium name="The Broad Institute Genome Sequencing Center for Infectious Disease"/>
            <person name="Wu L."/>
            <person name="Ma J."/>
        </authorList>
    </citation>
    <scope>NUCLEOTIDE SEQUENCE [LARGE SCALE GENOMIC DNA]</scope>
    <source>
        <strain evidence="5">JCM 18410</strain>
    </source>
</reference>
<dbReference type="PANTHER" id="PTHR43877:SF2">
    <property type="entry name" value="AMINOALKYLPHOSPHONATE N-ACETYLTRANSFERASE-RELATED"/>
    <property type="match status" value="1"/>
</dbReference>
<evidence type="ECO:0000256" key="2">
    <source>
        <dbReference type="ARBA" id="ARBA00023315"/>
    </source>
</evidence>
<protein>
    <submittedName>
        <fullName evidence="4">GNAT family N-acetyltransferase</fullName>
    </submittedName>
</protein>
<comment type="caution">
    <text evidence="4">The sequence shown here is derived from an EMBL/GenBank/DDBJ whole genome shotgun (WGS) entry which is preliminary data.</text>
</comment>
<dbReference type="EMBL" id="BAABKC010000075">
    <property type="protein sequence ID" value="GAA5067269.1"/>
    <property type="molecule type" value="Genomic_DNA"/>
</dbReference>
<accession>A0ABP9KZ44</accession>
<dbReference type="InterPro" id="IPR000182">
    <property type="entry name" value="GNAT_dom"/>
</dbReference>
<evidence type="ECO:0000313" key="4">
    <source>
        <dbReference type="EMBL" id="GAA5067269.1"/>
    </source>
</evidence>
<organism evidence="4 5">
    <name type="scientific">Streptomyces similanensis</name>
    <dbReference type="NCBI Taxonomy" id="1274988"/>
    <lineage>
        <taxon>Bacteria</taxon>
        <taxon>Bacillati</taxon>
        <taxon>Actinomycetota</taxon>
        <taxon>Actinomycetes</taxon>
        <taxon>Kitasatosporales</taxon>
        <taxon>Streptomycetaceae</taxon>
        <taxon>Streptomyces</taxon>
    </lineage>
</organism>
<dbReference type="Pfam" id="PF00583">
    <property type="entry name" value="Acetyltransf_1"/>
    <property type="match status" value="1"/>
</dbReference>
<evidence type="ECO:0000313" key="5">
    <source>
        <dbReference type="Proteomes" id="UP001500124"/>
    </source>
</evidence>